<keyword evidence="3" id="KW-0347">Helicase</keyword>
<dbReference type="PANTHER" id="PTHR43788">
    <property type="entry name" value="DNA2/NAM7 HELICASE FAMILY MEMBER"/>
    <property type="match status" value="1"/>
</dbReference>
<feature type="domain" description="DNA2/NAM7 helicase-like C-terminal" evidence="5">
    <location>
        <begin position="352"/>
        <end position="450"/>
    </location>
</feature>
<evidence type="ECO:0000259" key="5">
    <source>
        <dbReference type="Pfam" id="PF13087"/>
    </source>
</evidence>
<dbReference type="Pfam" id="PF13087">
    <property type="entry name" value="AAA_12"/>
    <property type="match status" value="1"/>
</dbReference>
<dbReference type="PANTHER" id="PTHR43788:SF8">
    <property type="entry name" value="DNA-BINDING PROTEIN SMUBP-2"/>
    <property type="match status" value="1"/>
</dbReference>
<proteinExistence type="predicted"/>
<dbReference type="GO" id="GO:0043139">
    <property type="term" value="F:5'-3' DNA helicase activity"/>
    <property type="evidence" value="ECO:0007669"/>
    <property type="project" value="TreeGrafter"/>
</dbReference>
<evidence type="ECO:0000256" key="3">
    <source>
        <dbReference type="ARBA" id="ARBA00022806"/>
    </source>
</evidence>
<gene>
    <name evidence="6" type="ORF">BJ322DRAFT_1184348</name>
</gene>
<name>A0A9P6L801_9AGAM</name>
<evidence type="ECO:0000313" key="7">
    <source>
        <dbReference type="Proteomes" id="UP000736335"/>
    </source>
</evidence>
<sequence length="461" mass="51160">MERITAALYLDLGLFIRTAFDITSDKDTQGSVAAYKSRFDRSNPDLFALRAWACYIGVQGLLSTSWDLERMCKCVRDTNRLDSLKPHYTKNDISPEIGVTKRGLDLKAHASKIASGSLRTSTSVSKLTKANSKVAETAKIEYVVTVGKEGLTIAGTSRASLVLGAFEGAGALLSSPFMPKTQPKINFTYRPLNAPQRKAGEKCLSNEEEDRRVVVVGPPGTGKTTVIAAASINVAEKFVDSSFLYFKLLVSQDSHFDWHEHLYEAILDNMIDSGEFQKSIVDNEGLLMGSRVILCTTTAPYGQEDIPELRSVFEWSYLRDNEVFLNTQRISNANNHQKLYISPRLLFETPHRTQYSTRTCCRFVGVSNGGETKKGVSWSKGEIQAAVRIAKQHIQEGKNFKIITPYGAQRNAIENALKTAGLTWENAVFNVDYFQGNEKDHIVVSVVRTSSLTGGKGTWNW</sequence>
<dbReference type="SUPFAM" id="SSF52540">
    <property type="entry name" value="P-loop containing nucleoside triphosphate hydrolases"/>
    <property type="match status" value="1"/>
</dbReference>
<dbReference type="Proteomes" id="UP000736335">
    <property type="component" value="Unassembled WGS sequence"/>
</dbReference>
<keyword evidence="7" id="KW-1185">Reference proteome</keyword>
<dbReference type="InterPro" id="IPR027417">
    <property type="entry name" value="P-loop_NTPase"/>
</dbReference>
<dbReference type="InterPro" id="IPR050534">
    <property type="entry name" value="Coronavir_polyprotein_1ab"/>
</dbReference>
<evidence type="ECO:0000256" key="2">
    <source>
        <dbReference type="ARBA" id="ARBA00022801"/>
    </source>
</evidence>
<organism evidence="6 7">
    <name type="scientific">Thelephora terrestris</name>
    <dbReference type="NCBI Taxonomy" id="56493"/>
    <lineage>
        <taxon>Eukaryota</taxon>
        <taxon>Fungi</taxon>
        <taxon>Dikarya</taxon>
        <taxon>Basidiomycota</taxon>
        <taxon>Agaricomycotina</taxon>
        <taxon>Agaricomycetes</taxon>
        <taxon>Thelephorales</taxon>
        <taxon>Thelephoraceae</taxon>
        <taxon>Thelephora</taxon>
    </lineage>
</organism>
<dbReference type="InterPro" id="IPR041679">
    <property type="entry name" value="DNA2/NAM7-like_C"/>
</dbReference>
<evidence type="ECO:0000313" key="6">
    <source>
        <dbReference type="EMBL" id="KAF9786645.1"/>
    </source>
</evidence>
<reference evidence="6" key="1">
    <citation type="journal article" date="2020" name="Nat. Commun.">
        <title>Large-scale genome sequencing of mycorrhizal fungi provides insights into the early evolution of symbiotic traits.</title>
        <authorList>
            <person name="Miyauchi S."/>
            <person name="Kiss E."/>
            <person name="Kuo A."/>
            <person name="Drula E."/>
            <person name="Kohler A."/>
            <person name="Sanchez-Garcia M."/>
            <person name="Morin E."/>
            <person name="Andreopoulos B."/>
            <person name="Barry K.W."/>
            <person name="Bonito G."/>
            <person name="Buee M."/>
            <person name="Carver A."/>
            <person name="Chen C."/>
            <person name="Cichocki N."/>
            <person name="Clum A."/>
            <person name="Culley D."/>
            <person name="Crous P.W."/>
            <person name="Fauchery L."/>
            <person name="Girlanda M."/>
            <person name="Hayes R.D."/>
            <person name="Keri Z."/>
            <person name="LaButti K."/>
            <person name="Lipzen A."/>
            <person name="Lombard V."/>
            <person name="Magnuson J."/>
            <person name="Maillard F."/>
            <person name="Murat C."/>
            <person name="Nolan M."/>
            <person name="Ohm R.A."/>
            <person name="Pangilinan J."/>
            <person name="Pereira M.F."/>
            <person name="Perotto S."/>
            <person name="Peter M."/>
            <person name="Pfister S."/>
            <person name="Riley R."/>
            <person name="Sitrit Y."/>
            <person name="Stielow J.B."/>
            <person name="Szollosi G."/>
            <person name="Zifcakova L."/>
            <person name="Stursova M."/>
            <person name="Spatafora J.W."/>
            <person name="Tedersoo L."/>
            <person name="Vaario L.M."/>
            <person name="Yamada A."/>
            <person name="Yan M."/>
            <person name="Wang P."/>
            <person name="Xu J."/>
            <person name="Bruns T."/>
            <person name="Baldrian P."/>
            <person name="Vilgalys R."/>
            <person name="Dunand C."/>
            <person name="Henrissat B."/>
            <person name="Grigoriev I.V."/>
            <person name="Hibbett D."/>
            <person name="Nagy L.G."/>
            <person name="Martin F.M."/>
        </authorList>
    </citation>
    <scope>NUCLEOTIDE SEQUENCE</scope>
    <source>
        <strain evidence="6">UH-Tt-Lm1</strain>
    </source>
</reference>
<dbReference type="OrthoDB" id="6513042at2759"/>
<dbReference type="GO" id="GO:0005524">
    <property type="term" value="F:ATP binding"/>
    <property type="evidence" value="ECO:0007669"/>
    <property type="project" value="UniProtKB-KW"/>
</dbReference>
<dbReference type="Gene3D" id="3.40.50.300">
    <property type="entry name" value="P-loop containing nucleotide triphosphate hydrolases"/>
    <property type="match status" value="2"/>
</dbReference>
<accession>A0A9P6L801</accession>
<protein>
    <recommendedName>
        <fullName evidence="5">DNA2/NAM7 helicase-like C-terminal domain-containing protein</fullName>
    </recommendedName>
</protein>
<keyword evidence="4" id="KW-0067">ATP-binding</keyword>
<evidence type="ECO:0000256" key="4">
    <source>
        <dbReference type="ARBA" id="ARBA00022840"/>
    </source>
</evidence>
<keyword evidence="1" id="KW-0547">Nucleotide-binding</keyword>
<dbReference type="GO" id="GO:0016787">
    <property type="term" value="F:hydrolase activity"/>
    <property type="evidence" value="ECO:0007669"/>
    <property type="project" value="UniProtKB-KW"/>
</dbReference>
<evidence type="ECO:0000256" key="1">
    <source>
        <dbReference type="ARBA" id="ARBA00022741"/>
    </source>
</evidence>
<comment type="caution">
    <text evidence="6">The sequence shown here is derived from an EMBL/GenBank/DDBJ whole genome shotgun (WGS) entry which is preliminary data.</text>
</comment>
<dbReference type="EMBL" id="WIUZ02000005">
    <property type="protein sequence ID" value="KAF9786645.1"/>
    <property type="molecule type" value="Genomic_DNA"/>
</dbReference>
<dbReference type="AlphaFoldDB" id="A0A9P6L801"/>
<keyword evidence="2" id="KW-0378">Hydrolase</keyword>
<reference evidence="6" key="2">
    <citation type="submission" date="2020-11" db="EMBL/GenBank/DDBJ databases">
        <authorList>
            <consortium name="DOE Joint Genome Institute"/>
            <person name="Kuo A."/>
            <person name="Miyauchi S."/>
            <person name="Kiss E."/>
            <person name="Drula E."/>
            <person name="Kohler A."/>
            <person name="Sanchez-Garcia M."/>
            <person name="Andreopoulos B."/>
            <person name="Barry K.W."/>
            <person name="Bonito G."/>
            <person name="Buee M."/>
            <person name="Carver A."/>
            <person name="Chen C."/>
            <person name="Cichocki N."/>
            <person name="Clum A."/>
            <person name="Culley D."/>
            <person name="Crous P.W."/>
            <person name="Fauchery L."/>
            <person name="Girlanda M."/>
            <person name="Hayes R."/>
            <person name="Keri Z."/>
            <person name="Labutti K."/>
            <person name="Lipzen A."/>
            <person name="Lombard V."/>
            <person name="Magnuson J."/>
            <person name="Maillard F."/>
            <person name="Morin E."/>
            <person name="Murat C."/>
            <person name="Nolan M."/>
            <person name="Ohm R."/>
            <person name="Pangilinan J."/>
            <person name="Pereira M."/>
            <person name="Perotto S."/>
            <person name="Peter M."/>
            <person name="Riley R."/>
            <person name="Sitrit Y."/>
            <person name="Stielow B."/>
            <person name="Szollosi G."/>
            <person name="Zifcakova L."/>
            <person name="Stursova M."/>
            <person name="Spatafora J.W."/>
            <person name="Tedersoo L."/>
            <person name="Vaario L.-M."/>
            <person name="Yamada A."/>
            <person name="Yan M."/>
            <person name="Wang P."/>
            <person name="Xu J."/>
            <person name="Bruns T."/>
            <person name="Baldrian P."/>
            <person name="Vilgalys R."/>
            <person name="Henrissat B."/>
            <person name="Grigoriev I.V."/>
            <person name="Hibbett D."/>
            <person name="Nagy L.G."/>
            <person name="Martin F.M."/>
        </authorList>
    </citation>
    <scope>NUCLEOTIDE SEQUENCE</scope>
    <source>
        <strain evidence="6">UH-Tt-Lm1</strain>
    </source>
</reference>